<accession>A0A067T6C3</accession>
<evidence type="ECO:0000256" key="2">
    <source>
        <dbReference type="SAM" id="MobiDB-lite"/>
    </source>
</evidence>
<feature type="coiled-coil region" evidence="1">
    <location>
        <begin position="271"/>
        <end position="340"/>
    </location>
</feature>
<dbReference type="InterPro" id="IPR040521">
    <property type="entry name" value="KDZ"/>
</dbReference>
<gene>
    <name evidence="3" type="ORF">GALMADRAFT_70781</name>
</gene>
<evidence type="ECO:0000313" key="3">
    <source>
        <dbReference type="EMBL" id="KDR74548.1"/>
    </source>
</evidence>
<keyword evidence="4" id="KW-1185">Reference proteome</keyword>
<dbReference type="OrthoDB" id="3237105at2759"/>
<proteinExistence type="predicted"/>
<dbReference type="PANTHER" id="PTHR33096">
    <property type="entry name" value="CXC2 DOMAIN-CONTAINING PROTEIN"/>
    <property type="match status" value="1"/>
</dbReference>
<dbReference type="AlphaFoldDB" id="A0A067T6C3"/>
<keyword evidence="1" id="KW-0175">Coiled coil</keyword>
<protein>
    <recommendedName>
        <fullName evidence="5">CxC1-like cysteine cluster associated with KDZ transposases domain-containing protein</fullName>
    </recommendedName>
</protein>
<evidence type="ECO:0000256" key="1">
    <source>
        <dbReference type="SAM" id="Coils"/>
    </source>
</evidence>
<evidence type="ECO:0008006" key="5">
    <source>
        <dbReference type="Google" id="ProtNLM"/>
    </source>
</evidence>
<feature type="region of interest" description="Disordered" evidence="2">
    <location>
        <begin position="1"/>
        <end position="35"/>
    </location>
</feature>
<dbReference type="STRING" id="685588.A0A067T6C3"/>
<dbReference type="PANTHER" id="PTHR33096:SF1">
    <property type="entry name" value="CXC1-LIKE CYSTEINE CLUSTER ASSOCIATED WITH KDZ TRANSPOSASES DOMAIN-CONTAINING PROTEIN"/>
    <property type="match status" value="1"/>
</dbReference>
<dbReference type="Pfam" id="PF18758">
    <property type="entry name" value="KDZ"/>
    <property type="match status" value="1"/>
</dbReference>
<dbReference type="Proteomes" id="UP000027222">
    <property type="component" value="Unassembled WGS sequence"/>
</dbReference>
<reference evidence="4" key="1">
    <citation type="journal article" date="2014" name="Proc. Natl. Acad. Sci. U.S.A.">
        <title>Extensive sampling of basidiomycete genomes demonstrates inadequacy of the white-rot/brown-rot paradigm for wood decay fungi.</title>
        <authorList>
            <person name="Riley R."/>
            <person name="Salamov A.A."/>
            <person name="Brown D.W."/>
            <person name="Nagy L.G."/>
            <person name="Floudas D."/>
            <person name="Held B.W."/>
            <person name="Levasseur A."/>
            <person name="Lombard V."/>
            <person name="Morin E."/>
            <person name="Otillar R."/>
            <person name="Lindquist E.A."/>
            <person name="Sun H."/>
            <person name="LaButti K.M."/>
            <person name="Schmutz J."/>
            <person name="Jabbour D."/>
            <person name="Luo H."/>
            <person name="Baker S.E."/>
            <person name="Pisabarro A.G."/>
            <person name="Walton J.D."/>
            <person name="Blanchette R.A."/>
            <person name="Henrissat B."/>
            <person name="Martin F."/>
            <person name="Cullen D."/>
            <person name="Hibbett D.S."/>
            <person name="Grigoriev I.V."/>
        </authorList>
    </citation>
    <scope>NUCLEOTIDE SEQUENCE [LARGE SCALE GENOMIC DNA]</scope>
    <source>
        <strain evidence="4">CBS 339.88</strain>
    </source>
</reference>
<feature type="compositionally biased region" description="Basic residues" evidence="2">
    <location>
        <begin position="11"/>
        <end position="20"/>
    </location>
</feature>
<feature type="compositionally biased region" description="Basic and acidic residues" evidence="2">
    <location>
        <begin position="1"/>
        <end position="10"/>
    </location>
</feature>
<name>A0A067T6C3_GALM3</name>
<dbReference type="HOGENOM" id="CLU_004552_9_1_1"/>
<organism evidence="3 4">
    <name type="scientific">Galerina marginata (strain CBS 339.88)</name>
    <dbReference type="NCBI Taxonomy" id="685588"/>
    <lineage>
        <taxon>Eukaryota</taxon>
        <taxon>Fungi</taxon>
        <taxon>Dikarya</taxon>
        <taxon>Basidiomycota</taxon>
        <taxon>Agaricomycotina</taxon>
        <taxon>Agaricomycetes</taxon>
        <taxon>Agaricomycetidae</taxon>
        <taxon>Agaricales</taxon>
        <taxon>Agaricineae</taxon>
        <taxon>Strophariaceae</taxon>
        <taxon>Galerina</taxon>
    </lineage>
</organism>
<evidence type="ECO:0000313" key="4">
    <source>
        <dbReference type="Proteomes" id="UP000027222"/>
    </source>
</evidence>
<dbReference type="EMBL" id="KL142383">
    <property type="protein sequence ID" value="KDR74548.1"/>
    <property type="molecule type" value="Genomic_DNA"/>
</dbReference>
<sequence length="638" mass="73624">MEKKVEEIRPPKKSKSKGKSTHAGASAEPDYEPGMRVPTSVLDGCNDSFLAADEKRMKASTLFFADTGLMALLCRHDRVLWLVNMTSAGEKQHYALTLIMKLYEHIPESMRIGLLYDIGCQLHRSCEKFGFLGDFLDRIVFGISVFHAYGHQWPCQVIYHPRKCVGFGLTDGEGCERFWSAIKALIPSCRVSGYYNRIYTIDTQVKHIDQKSLLGLGNWLQRKWKTTVEKKNAAVEGLQVVLDLGYTEDLLRDEWKAQIVEQTKPLTKQSKHLANKEIEDVLALVKNKENNEKELEEYENILDSGEYEDGQDASTVQAYIEELQNKIKKTKKTIDNKRAKLSVDGRLNLSRLIGNEFLKMRMNALALKQRIRDRLRQRKFEIEGLERAYRNTVNQAKLQKHTDQQIRKKEPGIQSLARSYNKLCTELVKLIATKKAPQGALAPLPMELEGLFKLDVDDNIWQDIGLTDDNDDQMGVPLWLGNEDVRTGIKWLLQLDRCIEEERRLEAEKISMFQWMREEWVIAETALQWSQQSPELVYQLSMRKKYLLQLCLNWEPVVRQIPGVLEGSWGPTLEELAEARAFENTENVLELKTHEEENMDGSVDSDEEQLLEESEMMDNFETEGLDMEIVYSEDEMML</sequence>